<dbReference type="GO" id="GO:0009073">
    <property type="term" value="P:aromatic amino acid family biosynthetic process"/>
    <property type="evidence" value="ECO:0007669"/>
    <property type="project" value="UniProtKB-KW"/>
</dbReference>
<evidence type="ECO:0000256" key="16">
    <source>
        <dbReference type="ARBA" id="ARBA00023239"/>
    </source>
</evidence>
<dbReference type="GO" id="GO:0005737">
    <property type="term" value="C:cytoplasm"/>
    <property type="evidence" value="ECO:0007669"/>
    <property type="project" value="UniProtKB-SubCell"/>
</dbReference>
<dbReference type="PANTHER" id="PTHR43622">
    <property type="entry name" value="3-DEHYDROQUINATE SYNTHASE"/>
    <property type="match status" value="1"/>
</dbReference>
<organism evidence="21 22">
    <name type="scientific">Snodgrassella alvi</name>
    <dbReference type="NCBI Taxonomy" id="1196083"/>
    <lineage>
        <taxon>Bacteria</taxon>
        <taxon>Pseudomonadati</taxon>
        <taxon>Pseudomonadota</taxon>
        <taxon>Betaproteobacteria</taxon>
        <taxon>Neisseriales</taxon>
        <taxon>Neisseriaceae</taxon>
        <taxon>Snodgrassella</taxon>
    </lineage>
</organism>
<dbReference type="InterPro" id="IPR050071">
    <property type="entry name" value="Dehydroquinate_synthase"/>
</dbReference>
<protein>
    <recommendedName>
        <fullName evidence="8 18">3-dehydroquinate synthase</fullName>
        <shortName evidence="18">DHQS</shortName>
        <ecNumber evidence="7 18">4.2.3.4</ecNumber>
    </recommendedName>
</protein>
<feature type="binding site" evidence="18">
    <location>
        <position position="264"/>
    </location>
    <ligand>
        <name>Zn(2+)</name>
        <dbReference type="ChEBI" id="CHEBI:29105"/>
    </ligand>
</feature>
<comment type="function">
    <text evidence="3 18">Catalyzes the conversion of 3-deoxy-D-arabino-heptulosonate 7-phosphate (DAHP) to dehydroquinate (DHQ).</text>
</comment>
<evidence type="ECO:0000256" key="8">
    <source>
        <dbReference type="ARBA" id="ARBA00017684"/>
    </source>
</evidence>
<dbReference type="Gene3D" id="1.20.1090.10">
    <property type="entry name" value="Dehydroquinate synthase-like - alpha domain"/>
    <property type="match status" value="1"/>
</dbReference>
<reference evidence="21 22" key="1">
    <citation type="journal article" date="2017" name="MBio">
        <title>Type VI secretion-mediated competition in the bee gut microbiome.</title>
        <authorList>
            <person name="Steele M.I."/>
            <person name="Kwong W.K."/>
            <person name="Powell J.E."/>
            <person name="Whiteley M."/>
            <person name="Moran N.A."/>
        </authorList>
    </citation>
    <scope>NUCLEOTIDE SEQUENCE [LARGE SCALE GENOMIC DNA]</scope>
    <source>
        <strain evidence="21 22">App2-2</strain>
    </source>
</reference>
<evidence type="ECO:0000259" key="20">
    <source>
        <dbReference type="Pfam" id="PF24621"/>
    </source>
</evidence>
<dbReference type="GO" id="GO:0009423">
    <property type="term" value="P:chorismate biosynthetic process"/>
    <property type="evidence" value="ECO:0007669"/>
    <property type="project" value="UniProtKB-UniRule"/>
</dbReference>
<dbReference type="PANTHER" id="PTHR43622:SF7">
    <property type="entry name" value="3-DEHYDROQUINATE SYNTHASE, CHLOROPLASTIC"/>
    <property type="match status" value="1"/>
</dbReference>
<evidence type="ECO:0000256" key="2">
    <source>
        <dbReference type="ARBA" id="ARBA00001911"/>
    </source>
</evidence>
<feature type="binding site" evidence="18">
    <location>
        <position position="247"/>
    </location>
    <ligand>
        <name>Zn(2+)</name>
        <dbReference type="ChEBI" id="CHEBI:29105"/>
    </ligand>
</feature>
<comment type="pathway">
    <text evidence="5 18">Metabolic intermediate biosynthesis; chorismate biosynthesis; chorismate from D-erythrose 4-phosphate and phosphoenolpyruvate: step 2/7.</text>
</comment>
<dbReference type="Proteomes" id="UP000231293">
    <property type="component" value="Unassembled WGS sequence"/>
</dbReference>
<feature type="binding site" evidence="18">
    <location>
        <begin position="71"/>
        <end position="76"/>
    </location>
    <ligand>
        <name>NAD(+)</name>
        <dbReference type="ChEBI" id="CHEBI:57540"/>
    </ligand>
</feature>
<dbReference type="Pfam" id="PF01761">
    <property type="entry name" value="DHQ_synthase"/>
    <property type="match status" value="1"/>
</dbReference>
<dbReference type="FunFam" id="1.20.1090.10:FF:000002">
    <property type="entry name" value="3-dehydroquinate synthase"/>
    <property type="match status" value="1"/>
</dbReference>
<dbReference type="EMBL" id="MDVB01000005">
    <property type="protein sequence ID" value="PIT18466.1"/>
    <property type="molecule type" value="Genomic_DNA"/>
</dbReference>
<evidence type="ECO:0000256" key="4">
    <source>
        <dbReference type="ARBA" id="ARBA00004496"/>
    </source>
</evidence>
<dbReference type="HAMAP" id="MF_00110">
    <property type="entry name" value="DHQ_synthase"/>
    <property type="match status" value="1"/>
</dbReference>
<evidence type="ECO:0000256" key="10">
    <source>
        <dbReference type="ARBA" id="ARBA00022605"/>
    </source>
</evidence>
<evidence type="ECO:0000313" key="22">
    <source>
        <dbReference type="Proteomes" id="UP000231293"/>
    </source>
</evidence>
<keyword evidence="14 18" id="KW-0520">NAD</keyword>
<comment type="caution">
    <text evidence="21">The sequence shown here is derived from an EMBL/GenBank/DDBJ whole genome shotgun (WGS) entry which is preliminary data.</text>
</comment>
<feature type="binding site" evidence="18">
    <location>
        <position position="142"/>
    </location>
    <ligand>
        <name>NAD(+)</name>
        <dbReference type="ChEBI" id="CHEBI:57540"/>
    </ligand>
</feature>
<evidence type="ECO:0000256" key="17">
    <source>
        <dbReference type="ARBA" id="ARBA00023285"/>
    </source>
</evidence>
<dbReference type="InterPro" id="IPR016037">
    <property type="entry name" value="DHQ_synth_AroB"/>
</dbReference>
<evidence type="ECO:0000256" key="18">
    <source>
        <dbReference type="HAMAP-Rule" id="MF_00110"/>
    </source>
</evidence>
<dbReference type="GO" id="GO:0046872">
    <property type="term" value="F:metal ion binding"/>
    <property type="evidence" value="ECO:0007669"/>
    <property type="project" value="UniProtKB-KW"/>
</dbReference>
<dbReference type="InterPro" id="IPR056179">
    <property type="entry name" value="DHQS_C"/>
</dbReference>
<dbReference type="SUPFAM" id="SSF56796">
    <property type="entry name" value="Dehydroquinate synthase-like"/>
    <property type="match status" value="1"/>
</dbReference>
<keyword evidence="10 18" id="KW-0028">Amino-acid biosynthesis</keyword>
<comment type="caution">
    <text evidence="18">Lacks conserved residue(s) required for the propagation of feature annotation.</text>
</comment>
<comment type="catalytic activity">
    <reaction evidence="1 18">
        <text>7-phospho-2-dehydro-3-deoxy-D-arabino-heptonate = 3-dehydroquinate + phosphate</text>
        <dbReference type="Rhea" id="RHEA:21968"/>
        <dbReference type="ChEBI" id="CHEBI:32364"/>
        <dbReference type="ChEBI" id="CHEBI:43474"/>
        <dbReference type="ChEBI" id="CHEBI:58394"/>
        <dbReference type="EC" id="4.2.3.4"/>
    </reaction>
</comment>
<evidence type="ECO:0000256" key="13">
    <source>
        <dbReference type="ARBA" id="ARBA00022833"/>
    </source>
</evidence>
<comment type="cofactor">
    <cofactor evidence="18">
        <name>Co(2+)</name>
        <dbReference type="ChEBI" id="CHEBI:48828"/>
    </cofactor>
    <cofactor evidence="18">
        <name>Zn(2+)</name>
        <dbReference type="ChEBI" id="CHEBI:29105"/>
    </cofactor>
    <text evidence="18">Binds 1 divalent metal cation per subunit. Can use either Co(2+) or Zn(2+).</text>
</comment>
<keyword evidence="11 18" id="KW-0479">Metal-binding</keyword>
<dbReference type="GO" id="GO:0000166">
    <property type="term" value="F:nucleotide binding"/>
    <property type="evidence" value="ECO:0007669"/>
    <property type="project" value="UniProtKB-KW"/>
</dbReference>
<keyword evidence="15 18" id="KW-0057">Aromatic amino acid biosynthesis</keyword>
<name>A0A2N9WWI7_9NEIS</name>
<comment type="similarity">
    <text evidence="6 18">Belongs to the sugar phosphate cyclases superfamily. Dehydroquinate synthase family.</text>
</comment>
<dbReference type="CDD" id="cd08195">
    <property type="entry name" value="DHQS"/>
    <property type="match status" value="1"/>
</dbReference>
<feature type="binding site" evidence="18">
    <location>
        <position position="184"/>
    </location>
    <ligand>
        <name>Zn(2+)</name>
        <dbReference type="ChEBI" id="CHEBI:29105"/>
    </ligand>
</feature>
<evidence type="ECO:0000259" key="19">
    <source>
        <dbReference type="Pfam" id="PF01761"/>
    </source>
</evidence>
<dbReference type="RefSeq" id="WP_100113021.1">
    <property type="nucleotide sequence ID" value="NZ_MDVB01000005.1"/>
</dbReference>
<comment type="subcellular location">
    <subcellularLocation>
        <location evidence="4 18">Cytoplasm</location>
    </subcellularLocation>
</comment>
<evidence type="ECO:0000256" key="12">
    <source>
        <dbReference type="ARBA" id="ARBA00022741"/>
    </source>
</evidence>
<dbReference type="Gene3D" id="3.40.50.1970">
    <property type="match status" value="1"/>
</dbReference>
<evidence type="ECO:0000256" key="5">
    <source>
        <dbReference type="ARBA" id="ARBA00004661"/>
    </source>
</evidence>
<dbReference type="GO" id="GO:0003856">
    <property type="term" value="F:3-dehydroquinate synthase activity"/>
    <property type="evidence" value="ECO:0007669"/>
    <property type="project" value="UniProtKB-UniRule"/>
</dbReference>
<keyword evidence="9 18" id="KW-0963">Cytoplasm</keyword>
<evidence type="ECO:0000256" key="6">
    <source>
        <dbReference type="ARBA" id="ARBA00005412"/>
    </source>
</evidence>
<evidence type="ECO:0000256" key="14">
    <source>
        <dbReference type="ARBA" id="ARBA00023027"/>
    </source>
</evidence>
<comment type="cofactor">
    <cofactor evidence="2 18">
        <name>NAD(+)</name>
        <dbReference type="ChEBI" id="CHEBI:57540"/>
    </cofactor>
</comment>
<dbReference type="InterPro" id="IPR030963">
    <property type="entry name" value="DHQ_synth_fam"/>
</dbReference>
<dbReference type="InterPro" id="IPR030960">
    <property type="entry name" value="DHQS/DOIS_N"/>
</dbReference>
<dbReference type="PIRSF" id="PIRSF001455">
    <property type="entry name" value="DHQ_synth"/>
    <property type="match status" value="1"/>
</dbReference>
<dbReference type="Pfam" id="PF24621">
    <property type="entry name" value="DHQS_C"/>
    <property type="match status" value="1"/>
</dbReference>
<dbReference type="AlphaFoldDB" id="A0A2N9WWI7"/>
<feature type="domain" description="3-dehydroquinate synthase N-terminal" evidence="19">
    <location>
        <begin position="67"/>
        <end position="179"/>
    </location>
</feature>
<dbReference type="NCBIfam" id="TIGR01357">
    <property type="entry name" value="aroB"/>
    <property type="match status" value="1"/>
</dbReference>
<dbReference type="UniPathway" id="UPA00053">
    <property type="reaction ID" value="UER00085"/>
</dbReference>
<evidence type="ECO:0000256" key="11">
    <source>
        <dbReference type="ARBA" id="ARBA00022723"/>
    </source>
</evidence>
<feature type="binding site" evidence="18">
    <location>
        <position position="151"/>
    </location>
    <ligand>
        <name>NAD(+)</name>
        <dbReference type="ChEBI" id="CHEBI:57540"/>
    </ligand>
</feature>
<evidence type="ECO:0000256" key="3">
    <source>
        <dbReference type="ARBA" id="ARBA00003485"/>
    </source>
</evidence>
<sequence length="360" mass="39486">MHTLSVATASHQYPIFIGSNLRESAHSILAPYLNNKIAIISNDTVAALYLPQWQQILTQSGYEHFSIILPDGEQYKNWQTLNLIYDGLMQHRAERQTTLLALGGGVIGDMVGFAAATYQRGTPFIQIPTTLLSQVDSSVGGKTAINHPLGKNMIGAFYQPQAVFIDLNSLQTLPPREFSAGLAEVIKYAVLGDVEFLQWLESNIAALIDQNPSVLAQAIYRCCQMKADIVGKDEKETGIRAYLNLGHTFGHAIEAEMGYGNWLHGEAVAAGIVLACRLSEQLGYLRPEDTARVITILSQANLPVVPPRMSLNAWLTHMSHDKKVIDGNLRFVVLKTLGQATLADNITAETLAITLKQYIS</sequence>
<keyword evidence="13 18" id="KW-0862">Zinc</keyword>
<evidence type="ECO:0000313" key="21">
    <source>
        <dbReference type="EMBL" id="PIT18466.1"/>
    </source>
</evidence>
<keyword evidence="17 18" id="KW-0170">Cobalt</keyword>
<keyword evidence="12 18" id="KW-0547">Nucleotide-binding</keyword>
<dbReference type="FunFam" id="3.40.50.1970:FF:000001">
    <property type="entry name" value="3-dehydroquinate synthase"/>
    <property type="match status" value="1"/>
</dbReference>
<evidence type="ECO:0000256" key="1">
    <source>
        <dbReference type="ARBA" id="ARBA00001393"/>
    </source>
</evidence>
<proteinExistence type="inferred from homology"/>
<keyword evidence="16 18" id="KW-0456">Lyase</keyword>
<dbReference type="EC" id="4.2.3.4" evidence="7 18"/>
<feature type="binding site" evidence="18">
    <location>
        <begin position="105"/>
        <end position="109"/>
    </location>
    <ligand>
        <name>NAD(+)</name>
        <dbReference type="ChEBI" id="CHEBI:57540"/>
    </ligand>
</feature>
<evidence type="ECO:0000256" key="9">
    <source>
        <dbReference type="ARBA" id="ARBA00022490"/>
    </source>
</evidence>
<feature type="binding site" evidence="18">
    <location>
        <begin position="129"/>
        <end position="130"/>
    </location>
    <ligand>
        <name>NAD(+)</name>
        <dbReference type="ChEBI" id="CHEBI:57540"/>
    </ligand>
</feature>
<gene>
    <name evidence="18" type="primary">aroB</name>
    <name evidence="21" type="ORF">BGI32_01085</name>
</gene>
<evidence type="ECO:0000256" key="7">
    <source>
        <dbReference type="ARBA" id="ARBA00013031"/>
    </source>
</evidence>
<accession>A0A2N9WWI7</accession>
<feature type="domain" description="3-dehydroquinate synthase C-terminal" evidence="20">
    <location>
        <begin position="181"/>
        <end position="324"/>
    </location>
</feature>
<evidence type="ECO:0000256" key="15">
    <source>
        <dbReference type="ARBA" id="ARBA00023141"/>
    </source>
</evidence>
<dbReference type="GO" id="GO:0008652">
    <property type="term" value="P:amino acid biosynthetic process"/>
    <property type="evidence" value="ECO:0007669"/>
    <property type="project" value="UniProtKB-KW"/>
</dbReference>